<feature type="domain" description="PBP" evidence="2">
    <location>
        <begin position="44"/>
        <end position="319"/>
    </location>
</feature>
<accession>A0ABP7XVR2</accession>
<dbReference type="InterPro" id="IPR052738">
    <property type="entry name" value="ABC-Tungstate_binding"/>
</dbReference>
<keyword evidence="1" id="KW-0732">Signal</keyword>
<evidence type="ECO:0000313" key="3">
    <source>
        <dbReference type="EMBL" id="GAA4126764.1"/>
    </source>
</evidence>
<evidence type="ECO:0000259" key="2">
    <source>
        <dbReference type="Pfam" id="PF12849"/>
    </source>
</evidence>
<dbReference type="InterPro" id="IPR024370">
    <property type="entry name" value="PBP_domain"/>
</dbReference>
<proteinExistence type="predicted"/>
<keyword evidence="4" id="KW-1185">Reference proteome</keyword>
<evidence type="ECO:0000313" key="4">
    <source>
        <dbReference type="Proteomes" id="UP001501495"/>
    </source>
</evidence>
<dbReference type="Pfam" id="PF12849">
    <property type="entry name" value="PBP_like_2"/>
    <property type="match status" value="1"/>
</dbReference>
<sequence length="458" mass="46903">MLRPTPRRASRAAVLAAAAAAAGLSLAALAAVPTASAADPEPFVVVGTSDVFDSYLAQKVLEPGFEAAYPQYDFQYVSKGTGAAIAYAQAGTADAMIVHAASLENQFVDQGYSLEQYGRAIFWGDYVLLGPASDPAGVLTGAPHDIATAFEKVAAAGAAGTANFVSRGGTPGTTVQEHAIWALTSGVTTCDVSAANGGGTSPSTTTGACPSSISYPSWYHATGLTQGPNILNASTCNYPGGNCYVLTDRGTFNYLQSTGQATNLQIVTRDNDDTARGGQAVLVNSFHAYGINPAKFSDSPNVDINTAAATAFLNWVTSPDVQKEIGSYLADQGAPFLPSAAPTITGEPSATKVATGKKVKLSGSLTNVVPGTPALAGVTVRIFRVLPGTGLPAPKLVGKAVTGAKGRFSLTLKPTKTAYYIASTQAISQIEDASLDPVFGDLLAPASARIGKVKVTRR</sequence>
<feature type="signal peptide" evidence="1">
    <location>
        <begin position="1"/>
        <end position="30"/>
    </location>
</feature>
<reference evidence="4" key="1">
    <citation type="journal article" date="2019" name="Int. J. Syst. Evol. Microbiol.">
        <title>The Global Catalogue of Microorganisms (GCM) 10K type strain sequencing project: providing services to taxonomists for standard genome sequencing and annotation.</title>
        <authorList>
            <consortium name="The Broad Institute Genomics Platform"/>
            <consortium name="The Broad Institute Genome Sequencing Center for Infectious Disease"/>
            <person name="Wu L."/>
            <person name="Ma J."/>
        </authorList>
    </citation>
    <scope>NUCLEOTIDE SEQUENCE [LARGE SCALE GENOMIC DNA]</scope>
    <source>
        <strain evidence="4">JCM 16703</strain>
    </source>
</reference>
<dbReference type="RefSeq" id="WP_344734933.1">
    <property type="nucleotide sequence ID" value="NZ_BAAAZH010000028.1"/>
</dbReference>
<evidence type="ECO:0000256" key="1">
    <source>
        <dbReference type="SAM" id="SignalP"/>
    </source>
</evidence>
<gene>
    <name evidence="3" type="ORF">GCM10022215_36720</name>
</gene>
<dbReference type="InterPro" id="IPR006311">
    <property type="entry name" value="TAT_signal"/>
</dbReference>
<dbReference type="PANTHER" id="PTHR37945">
    <property type="entry name" value="EXTRACELLULAR TUNGSTATE BINDING PROTEIN"/>
    <property type="match status" value="1"/>
</dbReference>
<dbReference type="PROSITE" id="PS51318">
    <property type="entry name" value="TAT"/>
    <property type="match status" value="1"/>
</dbReference>
<dbReference type="Gene3D" id="3.40.190.10">
    <property type="entry name" value="Periplasmic binding protein-like II"/>
    <property type="match status" value="2"/>
</dbReference>
<dbReference type="SUPFAM" id="SSF53850">
    <property type="entry name" value="Periplasmic binding protein-like II"/>
    <property type="match status" value="1"/>
</dbReference>
<protein>
    <recommendedName>
        <fullName evidence="2">PBP domain-containing protein</fullName>
    </recommendedName>
</protein>
<comment type="caution">
    <text evidence="3">The sequence shown here is derived from an EMBL/GenBank/DDBJ whole genome shotgun (WGS) entry which is preliminary data.</text>
</comment>
<organism evidence="3 4">
    <name type="scientific">Nocardioides fonticola</name>
    <dbReference type="NCBI Taxonomy" id="450363"/>
    <lineage>
        <taxon>Bacteria</taxon>
        <taxon>Bacillati</taxon>
        <taxon>Actinomycetota</taxon>
        <taxon>Actinomycetes</taxon>
        <taxon>Propionibacteriales</taxon>
        <taxon>Nocardioidaceae</taxon>
        <taxon>Nocardioides</taxon>
    </lineage>
</organism>
<feature type="chain" id="PRO_5046534690" description="PBP domain-containing protein" evidence="1">
    <location>
        <begin position="31"/>
        <end position="458"/>
    </location>
</feature>
<dbReference type="Proteomes" id="UP001501495">
    <property type="component" value="Unassembled WGS sequence"/>
</dbReference>
<dbReference type="EMBL" id="BAAAZH010000028">
    <property type="protein sequence ID" value="GAA4126764.1"/>
    <property type="molecule type" value="Genomic_DNA"/>
</dbReference>
<dbReference type="PANTHER" id="PTHR37945:SF1">
    <property type="entry name" value="EXTRACELLULAR TUNGSTATE BINDING PROTEIN"/>
    <property type="match status" value="1"/>
</dbReference>
<name>A0ABP7XVR2_9ACTN</name>